<dbReference type="Gene3D" id="3.90.1300.10">
    <property type="entry name" value="Amidase signature (AS) domain"/>
    <property type="match status" value="1"/>
</dbReference>
<dbReference type="Proteomes" id="UP001499938">
    <property type="component" value="Unassembled WGS sequence"/>
</dbReference>
<name>A0ABN2M2H9_9MICO</name>
<gene>
    <name evidence="2" type="ORF">GCM10009811_32240</name>
</gene>
<dbReference type="InterPro" id="IPR036928">
    <property type="entry name" value="AS_sf"/>
</dbReference>
<evidence type="ECO:0000313" key="3">
    <source>
        <dbReference type="Proteomes" id="UP001499938"/>
    </source>
</evidence>
<keyword evidence="3" id="KW-1185">Reference proteome</keyword>
<accession>A0ABN2M2H9</accession>
<reference evidence="2 3" key="1">
    <citation type="journal article" date="2019" name="Int. J. Syst. Evol. Microbiol.">
        <title>The Global Catalogue of Microorganisms (GCM) 10K type strain sequencing project: providing services to taxonomists for standard genome sequencing and annotation.</title>
        <authorList>
            <consortium name="The Broad Institute Genomics Platform"/>
            <consortium name="The Broad Institute Genome Sequencing Center for Infectious Disease"/>
            <person name="Wu L."/>
            <person name="Ma J."/>
        </authorList>
    </citation>
    <scope>NUCLEOTIDE SEQUENCE [LARGE SCALE GENOMIC DNA]</scope>
    <source>
        <strain evidence="2 3">JCM 15592</strain>
    </source>
</reference>
<proteinExistence type="predicted"/>
<sequence>MGYDVVEASLADLTRALASGAVTSEGLVQGYLARIEAFDRAGPRLNAVVVDNPEALAEARESDRRRARGASLGPLDGIPYTAKDSYSARGLTVAAGSPAFASLVAQRDSYAVGRLRAAGAILLGLTNMPPMANGGMQRGLYGRAESPYNADYLTAAFASGSSNGSGTATAASFAAFGLAEETWSSGRAPASNNGLCAYTPSRGVISIRGNWPLVPSMDVVVPHTRSMDDLLTLLDILVAPDAEVRGDFWRVQPWVPIPPVSALRPASYAALAVPDSGAAGEVLRGKRFALPRMYVNLDEEAGTADAGGIGGPTGQRIETRASVVDLMRALVDDLEAAGAQVILSDFPLVSNYERDRPSATSVRTRGWVDPAYLLREVMDLAAWSWDDFLDANGDPALRRLADVDGTTIFPPPPGALPDRYHDFGDDIALLPHLARDQPLGPLSEEEWIAEGIRGLDRTREIDLDEWLQDNGFDAVIFPASADVGPADADTNPDSAALAWRNGVWVANGNLVPRHFGLPTVTVPLGLMADIGMPVGVTLLAGPYADTRLLQLASAIAALRNRRIAPPRTPRLS</sequence>
<dbReference type="PANTHER" id="PTHR42678:SF11">
    <property type="entry name" value="AMIDASE FAMILY PROTEIN"/>
    <property type="match status" value="1"/>
</dbReference>
<evidence type="ECO:0000259" key="1">
    <source>
        <dbReference type="Pfam" id="PF01425"/>
    </source>
</evidence>
<organism evidence="2 3">
    <name type="scientific">Nostocoides veronense</name>
    <dbReference type="NCBI Taxonomy" id="330836"/>
    <lineage>
        <taxon>Bacteria</taxon>
        <taxon>Bacillati</taxon>
        <taxon>Actinomycetota</taxon>
        <taxon>Actinomycetes</taxon>
        <taxon>Micrococcales</taxon>
        <taxon>Intrasporangiaceae</taxon>
        <taxon>Nostocoides</taxon>
    </lineage>
</organism>
<evidence type="ECO:0000313" key="2">
    <source>
        <dbReference type="EMBL" id="GAA1806263.1"/>
    </source>
</evidence>
<dbReference type="PANTHER" id="PTHR42678">
    <property type="entry name" value="AMIDASE"/>
    <property type="match status" value="1"/>
</dbReference>
<comment type="caution">
    <text evidence="2">The sequence shown here is derived from an EMBL/GenBank/DDBJ whole genome shotgun (WGS) entry which is preliminary data.</text>
</comment>
<dbReference type="NCBIfam" id="NF005127">
    <property type="entry name" value="PRK06565.1"/>
    <property type="match status" value="1"/>
</dbReference>
<feature type="domain" description="Amidase" evidence="1">
    <location>
        <begin position="27"/>
        <end position="242"/>
    </location>
</feature>
<protein>
    <submittedName>
        <fullName evidence="2">Amidase</fullName>
    </submittedName>
</protein>
<dbReference type="SUPFAM" id="SSF75304">
    <property type="entry name" value="Amidase signature (AS) enzymes"/>
    <property type="match status" value="1"/>
</dbReference>
<dbReference type="RefSeq" id="WP_344087882.1">
    <property type="nucleotide sequence ID" value="NZ_BAAAPO010000051.1"/>
</dbReference>
<dbReference type="EMBL" id="BAAAPO010000051">
    <property type="protein sequence ID" value="GAA1806263.1"/>
    <property type="molecule type" value="Genomic_DNA"/>
</dbReference>
<dbReference type="Pfam" id="PF01425">
    <property type="entry name" value="Amidase"/>
    <property type="match status" value="1"/>
</dbReference>
<dbReference type="InterPro" id="IPR023631">
    <property type="entry name" value="Amidase_dom"/>
</dbReference>